<dbReference type="AlphaFoldDB" id="A0A1Q5Q5Y6"/>
<keyword evidence="4" id="KW-1185">Reference proteome</keyword>
<dbReference type="InterPro" id="IPR000073">
    <property type="entry name" value="AB_hydrolase_1"/>
</dbReference>
<dbReference type="InterPro" id="IPR050266">
    <property type="entry name" value="AB_hydrolase_sf"/>
</dbReference>
<evidence type="ECO:0000313" key="4">
    <source>
        <dbReference type="Proteomes" id="UP000185628"/>
    </source>
</evidence>
<evidence type="ECO:0000256" key="1">
    <source>
        <dbReference type="SAM" id="MobiDB-lite"/>
    </source>
</evidence>
<dbReference type="Gene3D" id="3.40.50.1820">
    <property type="entry name" value="alpha/beta hydrolase"/>
    <property type="match status" value="1"/>
</dbReference>
<dbReference type="EMBL" id="MQVR01000002">
    <property type="protein sequence ID" value="OKL55109.1"/>
    <property type="molecule type" value="Genomic_DNA"/>
</dbReference>
<name>A0A1Q5Q5Y6_9ACTO</name>
<evidence type="ECO:0000259" key="2">
    <source>
        <dbReference type="Pfam" id="PF00561"/>
    </source>
</evidence>
<sequence>MTRPLRRQRPIKLRPVFRRKDNPIDRLSAELVRTHDTWVRIFRKAYSGPGSTPGDRFPGLPNTGPQKEHTRPTFVLIHGMGVSSRYFVKLSEDLSGLGEVFLIDMPGFANLPQPPEPLSIAGFAGVIHQVLVAHGVEKPIIIGHSMGAQVVTELMAKAPDYAQAGVLIGPPVNDAERNVALQVLRFAQSSVHESRQLRLIAVRAYLQCGIAWFLDVLPQMMRYPIEQRIPLVQCPTLLVRGEYDYICPTAWLEWLGAANPRVVSGAAHSVIYAHDTEIFGLITEFLETEVYS</sequence>
<feature type="region of interest" description="Disordered" evidence="1">
    <location>
        <begin position="49"/>
        <end position="68"/>
    </location>
</feature>
<proteinExistence type="predicted"/>
<dbReference type="RefSeq" id="WP_073715509.1">
    <property type="nucleotide sequence ID" value="NZ_MQVR01000002.1"/>
</dbReference>
<reference evidence="4" key="1">
    <citation type="submission" date="2016-12" db="EMBL/GenBank/DDBJ databases">
        <authorList>
            <person name="Meng X."/>
        </authorList>
    </citation>
    <scope>NUCLEOTIDE SEQUENCE [LARGE SCALE GENOMIC DNA]</scope>
    <source>
        <strain evidence="4">DSM 19116</strain>
    </source>
</reference>
<dbReference type="GO" id="GO:0047372">
    <property type="term" value="F:monoacylglycerol lipase activity"/>
    <property type="evidence" value="ECO:0007669"/>
    <property type="project" value="TreeGrafter"/>
</dbReference>
<dbReference type="Pfam" id="PF00561">
    <property type="entry name" value="Abhydrolase_1"/>
    <property type="match status" value="1"/>
</dbReference>
<dbReference type="InterPro" id="IPR029058">
    <property type="entry name" value="AB_hydrolase_fold"/>
</dbReference>
<accession>A0A1Q5Q5Y6</accession>
<gene>
    <name evidence="3" type="ORF">BSZ39_00840</name>
</gene>
<protein>
    <recommendedName>
        <fullName evidence="2">AB hydrolase-1 domain-containing protein</fullName>
    </recommendedName>
</protein>
<feature type="domain" description="AB hydrolase-1" evidence="2">
    <location>
        <begin position="72"/>
        <end position="189"/>
    </location>
</feature>
<dbReference type="OrthoDB" id="9770427at2"/>
<dbReference type="GO" id="GO:0046464">
    <property type="term" value="P:acylglycerol catabolic process"/>
    <property type="evidence" value="ECO:0007669"/>
    <property type="project" value="TreeGrafter"/>
</dbReference>
<organism evidence="3 4">
    <name type="scientific">Bowdeniella nasicola</name>
    <dbReference type="NCBI Taxonomy" id="208480"/>
    <lineage>
        <taxon>Bacteria</taxon>
        <taxon>Bacillati</taxon>
        <taxon>Actinomycetota</taxon>
        <taxon>Actinomycetes</taxon>
        <taxon>Actinomycetales</taxon>
        <taxon>Actinomycetaceae</taxon>
        <taxon>Bowdeniella</taxon>
    </lineage>
</organism>
<dbReference type="Proteomes" id="UP000185628">
    <property type="component" value="Unassembled WGS sequence"/>
</dbReference>
<evidence type="ECO:0000313" key="3">
    <source>
        <dbReference type="EMBL" id="OKL55109.1"/>
    </source>
</evidence>
<dbReference type="PANTHER" id="PTHR43798:SF5">
    <property type="entry name" value="MONOACYLGLYCEROL LIPASE ABHD6"/>
    <property type="match status" value="1"/>
</dbReference>
<dbReference type="SUPFAM" id="SSF53474">
    <property type="entry name" value="alpha/beta-Hydrolases"/>
    <property type="match status" value="1"/>
</dbReference>
<dbReference type="PANTHER" id="PTHR43798">
    <property type="entry name" value="MONOACYLGLYCEROL LIPASE"/>
    <property type="match status" value="1"/>
</dbReference>
<dbReference type="GO" id="GO:0016020">
    <property type="term" value="C:membrane"/>
    <property type="evidence" value="ECO:0007669"/>
    <property type="project" value="TreeGrafter"/>
</dbReference>
<comment type="caution">
    <text evidence="3">The sequence shown here is derived from an EMBL/GenBank/DDBJ whole genome shotgun (WGS) entry which is preliminary data.</text>
</comment>